<gene>
    <name evidence="4" type="ORF">Daesc_010606</name>
</gene>
<dbReference type="Gene3D" id="3.90.1150.10">
    <property type="entry name" value="Aspartate Aminotransferase, domain 1"/>
    <property type="match status" value="1"/>
</dbReference>
<dbReference type="PANTHER" id="PTHR43094">
    <property type="entry name" value="AMINOTRANSFERASE"/>
    <property type="match status" value="1"/>
</dbReference>
<dbReference type="Gene3D" id="3.40.640.10">
    <property type="entry name" value="Type I PLP-dependent aspartate aminotransferase-like (Major domain)"/>
    <property type="match status" value="1"/>
</dbReference>
<evidence type="ECO:0000313" key="5">
    <source>
        <dbReference type="Proteomes" id="UP001369815"/>
    </source>
</evidence>
<name>A0AAX6M6D4_9PEZI</name>
<evidence type="ECO:0008006" key="6">
    <source>
        <dbReference type="Google" id="ProtNLM"/>
    </source>
</evidence>
<dbReference type="SUPFAM" id="SSF53383">
    <property type="entry name" value="PLP-dependent transferases"/>
    <property type="match status" value="1"/>
</dbReference>
<dbReference type="AlphaFoldDB" id="A0AAX6M6D4"/>
<protein>
    <recommendedName>
        <fullName evidence="6">Aminotransferase</fullName>
    </recommendedName>
</protein>
<dbReference type="EMBL" id="JBANMG010000011">
    <property type="protein sequence ID" value="KAK6948035.1"/>
    <property type="molecule type" value="Genomic_DNA"/>
</dbReference>
<evidence type="ECO:0000256" key="1">
    <source>
        <dbReference type="ARBA" id="ARBA00008954"/>
    </source>
</evidence>
<dbReference type="GO" id="GO:0008483">
    <property type="term" value="F:transaminase activity"/>
    <property type="evidence" value="ECO:0007669"/>
    <property type="project" value="InterPro"/>
</dbReference>
<dbReference type="GO" id="GO:0005829">
    <property type="term" value="C:cytosol"/>
    <property type="evidence" value="ECO:0007669"/>
    <property type="project" value="TreeGrafter"/>
</dbReference>
<dbReference type="CDD" id="cd00610">
    <property type="entry name" value="OAT_like"/>
    <property type="match status" value="1"/>
</dbReference>
<dbReference type="Proteomes" id="UP001369815">
    <property type="component" value="Unassembled WGS sequence"/>
</dbReference>
<dbReference type="InterPro" id="IPR005814">
    <property type="entry name" value="Aminotrans_3"/>
</dbReference>
<reference evidence="4 5" key="1">
    <citation type="journal article" date="2024" name="Front Chem Biol">
        <title>Unveiling the potential of Daldinia eschscholtzii MFLUCC 19-0629 through bioactivity and bioinformatics studies for enhanced sustainable agriculture production.</title>
        <authorList>
            <person name="Brooks S."/>
            <person name="Weaver J.A."/>
            <person name="Klomchit A."/>
            <person name="Alharthi S.A."/>
            <person name="Onlamun T."/>
            <person name="Nurani R."/>
            <person name="Vong T.K."/>
            <person name="Alberti F."/>
            <person name="Greco C."/>
        </authorList>
    </citation>
    <scope>NUCLEOTIDE SEQUENCE [LARGE SCALE GENOMIC DNA]</scope>
    <source>
        <strain evidence="4">MFLUCC 19-0629</strain>
    </source>
</reference>
<evidence type="ECO:0000256" key="3">
    <source>
        <dbReference type="RuleBase" id="RU003560"/>
    </source>
</evidence>
<keyword evidence="2 3" id="KW-0663">Pyridoxal phosphate</keyword>
<proteinExistence type="inferred from homology"/>
<evidence type="ECO:0000313" key="4">
    <source>
        <dbReference type="EMBL" id="KAK6948035.1"/>
    </source>
</evidence>
<evidence type="ECO:0000256" key="2">
    <source>
        <dbReference type="ARBA" id="ARBA00022898"/>
    </source>
</evidence>
<comment type="caution">
    <text evidence="4">The sequence shown here is derived from an EMBL/GenBank/DDBJ whole genome shotgun (WGS) entry which is preliminary data.</text>
</comment>
<dbReference type="NCBIfam" id="NF005685">
    <property type="entry name" value="PRK07483.1"/>
    <property type="match status" value="1"/>
</dbReference>
<accession>A0AAX6M6D4</accession>
<dbReference type="PANTHER" id="PTHR43094:SF1">
    <property type="entry name" value="AMINOTRANSFERASE CLASS-III"/>
    <property type="match status" value="1"/>
</dbReference>
<comment type="similarity">
    <text evidence="1 3">Belongs to the class-III pyridoxal-phosphate-dependent aminotransferase family.</text>
</comment>
<dbReference type="InterPro" id="IPR015422">
    <property type="entry name" value="PyrdxlP-dep_Trfase_small"/>
</dbReference>
<organism evidence="4 5">
    <name type="scientific">Daldinia eschscholtzii</name>
    <dbReference type="NCBI Taxonomy" id="292717"/>
    <lineage>
        <taxon>Eukaryota</taxon>
        <taxon>Fungi</taxon>
        <taxon>Dikarya</taxon>
        <taxon>Ascomycota</taxon>
        <taxon>Pezizomycotina</taxon>
        <taxon>Sordariomycetes</taxon>
        <taxon>Xylariomycetidae</taxon>
        <taxon>Xylariales</taxon>
        <taxon>Hypoxylaceae</taxon>
        <taxon>Daldinia</taxon>
    </lineage>
</organism>
<dbReference type="Pfam" id="PF00202">
    <property type="entry name" value="Aminotran_3"/>
    <property type="match status" value="1"/>
</dbReference>
<dbReference type="InterPro" id="IPR015421">
    <property type="entry name" value="PyrdxlP-dep_Trfase_major"/>
</dbReference>
<dbReference type="GO" id="GO:0030170">
    <property type="term" value="F:pyridoxal phosphate binding"/>
    <property type="evidence" value="ECO:0007669"/>
    <property type="project" value="InterPro"/>
</dbReference>
<dbReference type="InterPro" id="IPR015424">
    <property type="entry name" value="PyrdxlP-dep_Trfase"/>
</dbReference>
<sequence length="460" mass="50585">MAFSPITEESHVEYGFHRNLRKEYPEIVSAKGNYLYTSENRQIFDACGGAAVSCLGYGHERVIQAMYKQSLTGVTYLASSFWASPVVKDLCKELIQGTNGEMARVYLTGSGSEAMEAAIKLSRQFFYEKNKDTPRVNFIARENSYHGNTIGALSVSGFITRRQPYIPFLMDNVHHISSCYPYRQQEEGESDAAFVTRKATELDNKFRELGPETVIGFIAEPVVGAALGCVPYVPGYLKAMRDVCHKYGALFILDEVMCGSGRTGTLHAWQAEGIVPDIQTMAKGLGGGYQPIAAMLLSQKVVKTIMEGSGQFIHGLTYQAMPIQAAAALEVQRIIREENLLEKVTRRGTALGALLKKFLAEHPNVGDIRGGGLFWGIEFVKDKRTKQPFPPEVGISQKILELAISPQFNMTFYPGTGSVDGIQGDHIILAPPFNITNEDVDNIVTVVVAVIQLVFSEMAG</sequence>
<keyword evidence="5" id="KW-1185">Reference proteome</keyword>